<feature type="compositionally biased region" description="Low complexity" evidence="1">
    <location>
        <begin position="144"/>
        <end position="162"/>
    </location>
</feature>
<feature type="compositionally biased region" description="Basic and acidic residues" evidence="1">
    <location>
        <begin position="266"/>
        <end position="277"/>
    </location>
</feature>
<keyword evidence="2" id="KW-1185">Reference proteome</keyword>
<feature type="compositionally biased region" description="Low complexity" evidence="1">
    <location>
        <begin position="335"/>
        <end position="347"/>
    </location>
</feature>
<dbReference type="Proteomes" id="UP000887561">
    <property type="component" value="Unplaced"/>
</dbReference>
<dbReference type="InterPro" id="IPR017956">
    <property type="entry name" value="AT_hook_DNA-bd_motif"/>
</dbReference>
<accession>A0A915M929</accession>
<evidence type="ECO:0000256" key="1">
    <source>
        <dbReference type="SAM" id="MobiDB-lite"/>
    </source>
</evidence>
<feature type="compositionally biased region" description="Basic residues" evidence="1">
    <location>
        <begin position="163"/>
        <end position="185"/>
    </location>
</feature>
<dbReference type="WBParaSite" id="scaffold3232_cov223.g6256">
    <property type="protein sequence ID" value="scaffold3232_cov223.g6256"/>
    <property type="gene ID" value="scaffold3232_cov223.g6256"/>
</dbReference>
<protein>
    <submittedName>
        <fullName evidence="3">Uncharacterized protein</fullName>
    </submittedName>
</protein>
<sequence>MAPQHSSKRILMRQWISKFPEGVYTSDGKVIYCQACQQEAPSSQFSQLNQHNNTAKHVANYEKFSARAKQKQPFLKLDSPDPPPDPLAAELCNVLVGANIPFSKLNNPDSSIFTTNRQPKSSGIMAPRKVAAATTPAKGRPASARGRTATAKGRTAATATARGRGRPAKSRSARGRSASSKRRASSAKGRATPSKGRATPVSERSQTSDSESSLRSHPAICSQCGQEIQAKDQAKMSVRGRSSIPRGGSRRSSRAVSAPQSSAKPSEAKNLSDREGPSSKNQTKAAPKRRGRPPKKATFVVKSASIVLGTSSRGTSTPPTRGGILLRSGKELHSSQKSQRRSSVSQRSVRKGRGRPVRAKA</sequence>
<dbReference type="PRINTS" id="PR00929">
    <property type="entry name" value="ATHOOK"/>
</dbReference>
<reference evidence="3" key="1">
    <citation type="submission" date="2022-11" db="UniProtKB">
        <authorList>
            <consortium name="WormBaseParasite"/>
        </authorList>
    </citation>
    <scope>IDENTIFICATION</scope>
</reference>
<dbReference type="GO" id="GO:0003677">
    <property type="term" value="F:DNA binding"/>
    <property type="evidence" value="ECO:0007669"/>
    <property type="project" value="InterPro"/>
</dbReference>
<feature type="compositionally biased region" description="Basic residues" evidence="1">
    <location>
        <begin position="348"/>
        <end position="361"/>
    </location>
</feature>
<feature type="compositionally biased region" description="Low complexity" evidence="1">
    <location>
        <begin position="254"/>
        <end position="263"/>
    </location>
</feature>
<dbReference type="AlphaFoldDB" id="A0A915M929"/>
<name>A0A915M929_MELJA</name>
<feature type="compositionally biased region" description="Low complexity" evidence="1">
    <location>
        <begin position="202"/>
        <end position="216"/>
    </location>
</feature>
<feature type="compositionally biased region" description="Basic residues" evidence="1">
    <location>
        <begin position="286"/>
        <end position="295"/>
    </location>
</feature>
<evidence type="ECO:0000313" key="3">
    <source>
        <dbReference type="WBParaSite" id="scaffold3232_cov223.g6256"/>
    </source>
</evidence>
<proteinExistence type="predicted"/>
<feature type="compositionally biased region" description="Low complexity" evidence="1">
    <location>
        <begin position="237"/>
        <end position="247"/>
    </location>
</feature>
<evidence type="ECO:0000313" key="2">
    <source>
        <dbReference type="Proteomes" id="UP000887561"/>
    </source>
</evidence>
<dbReference type="SMART" id="SM00384">
    <property type="entry name" value="AT_hook"/>
    <property type="match status" value="2"/>
</dbReference>
<feature type="compositionally biased region" description="Polar residues" evidence="1">
    <location>
        <begin position="106"/>
        <end position="121"/>
    </location>
</feature>
<feature type="region of interest" description="Disordered" evidence="1">
    <location>
        <begin position="106"/>
        <end position="361"/>
    </location>
</feature>
<organism evidence="2 3">
    <name type="scientific">Meloidogyne javanica</name>
    <name type="common">Root-knot nematode worm</name>
    <dbReference type="NCBI Taxonomy" id="6303"/>
    <lineage>
        <taxon>Eukaryota</taxon>
        <taxon>Metazoa</taxon>
        <taxon>Ecdysozoa</taxon>
        <taxon>Nematoda</taxon>
        <taxon>Chromadorea</taxon>
        <taxon>Rhabditida</taxon>
        <taxon>Tylenchina</taxon>
        <taxon>Tylenchomorpha</taxon>
        <taxon>Tylenchoidea</taxon>
        <taxon>Meloidogynidae</taxon>
        <taxon>Meloidogyninae</taxon>
        <taxon>Meloidogyne</taxon>
        <taxon>Meloidogyne incognita group</taxon>
    </lineage>
</organism>
<feature type="compositionally biased region" description="Low complexity" evidence="1">
    <location>
        <begin position="309"/>
        <end position="323"/>
    </location>
</feature>